<protein>
    <submittedName>
        <fullName evidence="1">Uncharacterized protein</fullName>
    </submittedName>
</protein>
<dbReference type="KEGG" id="scac:106095565"/>
<dbReference type="Proteomes" id="UP000095300">
    <property type="component" value="Unassembled WGS sequence"/>
</dbReference>
<accession>A0A1I8PJN4</accession>
<proteinExistence type="predicted"/>
<evidence type="ECO:0000313" key="1">
    <source>
        <dbReference type="EnsemblMetazoa" id="SCAU008671-PA"/>
    </source>
</evidence>
<reference evidence="1" key="1">
    <citation type="submission" date="2020-05" db="UniProtKB">
        <authorList>
            <consortium name="EnsemblMetazoa"/>
        </authorList>
    </citation>
    <scope>IDENTIFICATION</scope>
    <source>
        <strain evidence="1">USDA</strain>
    </source>
</reference>
<gene>
    <name evidence="1" type="primary">106095565</name>
</gene>
<dbReference type="AlphaFoldDB" id="A0A1I8PJN4"/>
<organism evidence="1 2">
    <name type="scientific">Stomoxys calcitrans</name>
    <name type="common">Stable fly</name>
    <name type="synonym">Conops calcitrans</name>
    <dbReference type="NCBI Taxonomy" id="35570"/>
    <lineage>
        <taxon>Eukaryota</taxon>
        <taxon>Metazoa</taxon>
        <taxon>Ecdysozoa</taxon>
        <taxon>Arthropoda</taxon>
        <taxon>Hexapoda</taxon>
        <taxon>Insecta</taxon>
        <taxon>Pterygota</taxon>
        <taxon>Neoptera</taxon>
        <taxon>Endopterygota</taxon>
        <taxon>Diptera</taxon>
        <taxon>Brachycera</taxon>
        <taxon>Muscomorpha</taxon>
        <taxon>Muscoidea</taxon>
        <taxon>Muscidae</taxon>
        <taxon>Stomoxys</taxon>
    </lineage>
</organism>
<dbReference type="OrthoDB" id="7464898at2759"/>
<dbReference type="EnsemblMetazoa" id="SCAU008671-RA">
    <property type="protein sequence ID" value="SCAU008671-PA"/>
    <property type="gene ID" value="SCAU008671"/>
</dbReference>
<evidence type="ECO:0000313" key="2">
    <source>
        <dbReference type="Proteomes" id="UP000095300"/>
    </source>
</evidence>
<dbReference type="VEuPathDB" id="VectorBase:SCAU008671"/>
<keyword evidence="2" id="KW-1185">Reference proteome</keyword>
<name>A0A1I8PJN4_STOCA</name>
<sequence length="99" mass="10321">MYSDDDPSVMMDYDFKDLNSINRATGETRRANLGLDLGGDIGTDGVSSLLAASSPGHGGGLISGVNSADIAVVGGGGRTNFGSNGRMYWRCYFNAVSCF</sequence>